<dbReference type="GeneTree" id="ENSGT00940000156818"/>
<dbReference type="GO" id="GO:0005524">
    <property type="term" value="F:ATP binding"/>
    <property type="evidence" value="ECO:0007669"/>
    <property type="project" value="InterPro"/>
</dbReference>
<feature type="domain" description="Protein kinase" evidence="1">
    <location>
        <begin position="1"/>
        <end position="169"/>
    </location>
</feature>
<dbReference type="PANTHER" id="PTHR46538">
    <property type="entry name" value="PROTEIN KINASE DOMAIN-CONTAINING PROTEIN"/>
    <property type="match status" value="1"/>
</dbReference>
<proteinExistence type="predicted"/>
<organism evidence="2 3">
    <name type="scientific">Laticauda laticaudata</name>
    <name type="common">Blue-ringed sea krait</name>
    <name type="synonym">Blue-lipped sea krait</name>
    <dbReference type="NCBI Taxonomy" id="8630"/>
    <lineage>
        <taxon>Eukaryota</taxon>
        <taxon>Metazoa</taxon>
        <taxon>Chordata</taxon>
        <taxon>Craniata</taxon>
        <taxon>Vertebrata</taxon>
        <taxon>Euteleostomi</taxon>
        <taxon>Lepidosauria</taxon>
        <taxon>Squamata</taxon>
        <taxon>Bifurcata</taxon>
        <taxon>Unidentata</taxon>
        <taxon>Episquamata</taxon>
        <taxon>Toxicofera</taxon>
        <taxon>Serpentes</taxon>
        <taxon>Colubroidea</taxon>
        <taxon>Elapidae</taxon>
        <taxon>Laticaudinae</taxon>
        <taxon>Laticauda</taxon>
    </lineage>
</organism>
<dbReference type="PROSITE" id="PS50011">
    <property type="entry name" value="PROTEIN_KINASE_DOM"/>
    <property type="match status" value="1"/>
</dbReference>
<evidence type="ECO:0000259" key="1">
    <source>
        <dbReference type="PROSITE" id="PS50011"/>
    </source>
</evidence>
<dbReference type="InterPro" id="IPR051585">
    <property type="entry name" value="STE20_Ser/Thr_Kinases"/>
</dbReference>
<dbReference type="InterPro" id="IPR008271">
    <property type="entry name" value="Ser/Thr_kinase_AS"/>
</dbReference>
<dbReference type="SUPFAM" id="SSF56112">
    <property type="entry name" value="Protein kinase-like (PK-like)"/>
    <property type="match status" value="1"/>
</dbReference>
<dbReference type="InterPro" id="IPR000719">
    <property type="entry name" value="Prot_kinase_dom"/>
</dbReference>
<dbReference type="Pfam" id="PF00069">
    <property type="entry name" value="Pkinase"/>
    <property type="match status" value="1"/>
</dbReference>
<evidence type="ECO:0000313" key="3">
    <source>
        <dbReference type="Proteomes" id="UP000694406"/>
    </source>
</evidence>
<dbReference type="Gene3D" id="3.30.200.20">
    <property type="entry name" value="Phosphorylase Kinase, domain 1"/>
    <property type="match status" value="1"/>
</dbReference>
<dbReference type="InterPro" id="IPR011009">
    <property type="entry name" value="Kinase-like_dom_sf"/>
</dbReference>
<protein>
    <recommendedName>
        <fullName evidence="1">Protein kinase domain-containing protein</fullName>
    </recommendedName>
</protein>
<name>A0A8C5SB82_LATLA</name>
<reference evidence="2" key="2">
    <citation type="submission" date="2025-09" db="UniProtKB">
        <authorList>
            <consortium name="Ensembl"/>
        </authorList>
    </citation>
    <scope>IDENTIFICATION</scope>
</reference>
<dbReference type="GO" id="GO:0004672">
    <property type="term" value="F:protein kinase activity"/>
    <property type="evidence" value="ECO:0007669"/>
    <property type="project" value="InterPro"/>
</dbReference>
<dbReference type="PANTHER" id="PTHR46538:SF2">
    <property type="entry name" value="NON-SPECIFIC SERINE_THREONINE PROTEIN KINASE"/>
    <property type="match status" value="1"/>
</dbReference>
<evidence type="ECO:0000313" key="2">
    <source>
        <dbReference type="Ensembl" id="ENSLLTP00000013369.1"/>
    </source>
</evidence>
<dbReference type="SMART" id="SM00220">
    <property type="entry name" value="S_TKc"/>
    <property type="match status" value="1"/>
</dbReference>
<dbReference type="Proteomes" id="UP000694406">
    <property type="component" value="Unplaced"/>
</dbReference>
<sequence length="169" mass="19248">STTPLPTLDVKALNNMPIYEWFRIAINRETGALAAAKVIETKSEDELEDYMVEIEILATCDHPHIVKLLGAFYFDSKLWVRYNCNSGSLSNCFIELDRGLTESQIQVICRQMLEALNYLHHKKIIHRDLKAGNVLLTLDGDIKLADFGVSAKNMKTVQKRDSFIGTPYW</sequence>
<reference evidence="2" key="1">
    <citation type="submission" date="2025-08" db="UniProtKB">
        <authorList>
            <consortium name="Ensembl"/>
        </authorList>
    </citation>
    <scope>IDENTIFICATION</scope>
</reference>
<accession>A0A8C5SB82</accession>
<dbReference type="Gene3D" id="1.10.510.10">
    <property type="entry name" value="Transferase(Phosphotransferase) domain 1"/>
    <property type="match status" value="1"/>
</dbReference>
<dbReference type="PROSITE" id="PS00108">
    <property type="entry name" value="PROTEIN_KINASE_ST"/>
    <property type="match status" value="1"/>
</dbReference>
<keyword evidence="3" id="KW-1185">Reference proteome</keyword>
<dbReference type="Ensembl" id="ENSLLTT00000013884.1">
    <property type="protein sequence ID" value="ENSLLTP00000013369.1"/>
    <property type="gene ID" value="ENSLLTG00000010224.1"/>
</dbReference>
<dbReference type="AlphaFoldDB" id="A0A8C5SB82"/>